<feature type="domain" description="Bromo" evidence="4">
    <location>
        <begin position="35"/>
        <end position="116"/>
    </location>
</feature>
<dbReference type="Gene3D" id="1.20.920.10">
    <property type="entry name" value="Bromodomain-like"/>
    <property type="match status" value="2"/>
</dbReference>
<keyword evidence="1 2" id="KW-0103">Bromodomain</keyword>
<dbReference type="STRING" id="1051891.A0A0C3Q7U2"/>
<dbReference type="AlphaFoldDB" id="A0A0C3Q7U2"/>
<dbReference type="PANTHER" id="PTHR22880:SF225">
    <property type="entry name" value="BROMODOMAIN-CONTAINING PROTEIN BET-1-RELATED"/>
    <property type="match status" value="1"/>
</dbReference>
<feature type="compositionally biased region" description="Acidic residues" evidence="3">
    <location>
        <begin position="342"/>
        <end position="354"/>
    </location>
</feature>
<dbReference type="HOGENOM" id="CLU_001499_4_1_1"/>
<dbReference type="GO" id="GO:0005634">
    <property type="term" value="C:nucleus"/>
    <property type="evidence" value="ECO:0007669"/>
    <property type="project" value="TreeGrafter"/>
</dbReference>
<feature type="compositionally biased region" description="Low complexity" evidence="3">
    <location>
        <begin position="403"/>
        <end position="412"/>
    </location>
</feature>
<dbReference type="PROSITE" id="PS50014">
    <property type="entry name" value="BROMODOMAIN_2"/>
    <property type="match status" value="2"/>
</dbReference>
<evidence type="ECO:0000313" key="6">
    <source>
        <dbReference type="EMBL" id="KIO25740.1"/>
    </source>
</evidence>
<protein>
    <recommendedName>
        <fullName evidence="8">Bromo domain-containing protein</fullName>
    </recommendedName>
</protein>
<organism evidence="6 7">
    <name type="scientific">Tulasnella calospora MUT 4182</name>
    <dbReference type="NCBI Taxonomy" id="1051891"/>
    <lineage>
        <taxon>Eukaryota</taxon>
        <taxon>Fungi</taxon>
        <taxon>Dikarya</taxon>
        <taxon>Basidiomycota</taxon>
        <taxon>Agaricomycotina</taxon>
        <taxon>Agaricomycetes</taxon>
        <taxon>Cantharellales</taxon>
        <taxon>Tulasnellaceae</taxon>
        <taxon>Tulasnella</taxon>
    </lineage>
</organism>
<gene>
    <name evidence="6" type="ORF">M407DRAFT_75324</name>
</gene>
<dbReference type="PRINTS" id="PR00503">
    <property type="entry name" value="BROMODOMAIN"/>
</dbReference>
<dbReference type="Pfam" id="PF00439">
    <property type="entry name" value="Bromodomain"/>
    <property type="match status" value="2"/>
</dbReference>
<dbReference type="OrthoDB" id="10264376at2759"/>
<feature type="compositionally biased region" description="Polar residues" evidence="3">
    <location>
        <begin position="180"/>
        <end position="192"/>
    </location>
</feature>
<reference evidence="6 7" key="1">
    <citation type="submission" date="2014-04" db="EMBL/GenBank/DDBJ databases">
        <authorList>
            <consortium name="DOE Joint Genome Institute"/>
            <person name="Kuo A."/>
            <person name="Girlanda M."/>
            <person name="Perotto S."/>
            <person name="Kohler A."/>
            <person name="Nagy L.G."/>
            <person name="Floudas D."/>
            <person name="Copeland A."/>
            <person name="Barry K.W."/>
            <person name="Cichocki N."/>
            <person name="Veneault-Fourrey C."/>
            <person name="LaButti K."/>
            <person name="Lindquist E.A."/>
            <person name="Lipzen A."/>
            <person name="Lundell T."/>
            <person name="Morin E."/>
            <person name="Murat C."/>
            <person name="Sun H."/>
            <person name="Tunlid A."/>
            <person name="Henrissat B."/>
            <person name="Grigoriev I.V."/>
            <person name="Hibbett D.S."/>
            <person name="Martin F."/>
            <person name="Nordberg H.P."/>
            <person name="Cantor M.N."/>
            <person name="Hua S.X."/>
        </authorList>
    </citation>
    <scope>NUCLEOTIDE SEQUENCE [LARGE SCALE GENOMIC DNA]</scope>
    <source>
        <strain evidence="6 7">MUT 4182</strain>
    </source>
</reference>
<feature type="compositionally biased region" description="Polar residues" evidence="3">
    <location>
        <begin position="391"/>
        <end position="400"/>
    </location>
</feature>
<dbReference type="Gene3D" id="1.20.1270.220">
    <property type="match status" value="1"/>
</dbReference>
<evidence type="ECO:0000259" key="5">
    <source>
        <dbReference type="PROSITE" id="PS51525"/>
    </source>
</evidence>
<evidence type="ECO:0000256" key="1">
    <source>
        <dbReference type="ARBA" id="ARBA00023117"/>
    </source>
</evidence>
<dbReference type="PROSITE" id="PS51525">
    <property type="entry name" value="NET"/>
    <property type="match status" value="1"/>
</dbReference>
<reference evidence="7" key="2">
    <citation type="submission" date="2015-01" db="EMBL/GenBank/DDBJ databases">
        <title>Evolutionary Origins and Diversification of the Mycorrhizal Mutualists.</title>
        <authorList>
            <consortium name="DOE Joint Genome Institute"/>
            <consortium name="Mycorrhizal Genomics Consortium"/>
            <person name="Kohler A."/>
            <person name="Kuo A."/>
            <person name="Nagy L.G."/>
            <person name="Floudas D."/>
            <person name="Copeland A."/>
            <person name="Barry K.W."/>
            <person name="Cichocki N."/>
            <person name="Veneault-Fourrey C."/>
            <person name="LaButti K."/>
            <person name="Lindquist E.A."/>
            <person name="Lipzen A."/>
            <person name="Lundell T."/>
            <person name="Morin E."/>
            <person name="Murat C."/>
            <person name="Riley R."/>
            <person name="Ohm R."/>
            <person name="Sun H."/>
            <person name="Tunlid A."/>
            <person name="Henrissat B."/>
            <person name="Grigoriev I.V."/>
            <person name="Hibbett D.S."/>
            <person name="Martin F."/>
        </authorList>
    </citation>
    <scope>NUCLEOTIDE SEQUENCE [LARGE SCALE GENOMIC DNA]</scope>
    <source>
        <strain evidence="7">MUT 4182</strain>
    </source>
</reference>
<feature type="region of interest" description="Disordered" evidence="3">
    <location>
        <begin position="333"/>
        <end position="354"/>
    </location>
</feature>
<feature type="domain" description="NET" evidence="5">
    <location>
        <begin position="438"/>
        <end position="519"/>
    </location>
</feature>
<feature type="compositionally biased region" description="Low complexity" evidence="3">
    <location>
        <begin position="528"/>
        <end position="543"/>
    </location>
</feature>
<sequence>MQPAAAPTRPTKSISTTPFTPGQLKYAMSTVKQLKKSRDASAFLHPVDPIALNIPHYPSVITHPMDLSTVEKKLGATKKGELSDAGLYQNPDEFVADVRLIWANCYTFNGATSIFSQAADRLSEMFERQMAHFPPPEEVKPVVPAKRPSPAVSAPPKPKVTAPRRPSTSVPAARRDVTSPVASSFGPQSSGASRPKREVHAPPPKDSGYHDSRANGAGRRAKRDDGTAEQLKYCLKIINGLFGRQYENWAWFFYDPVGEYDKAHVPGYYDIIKKPMDMNTVKRKLEQEIYTNANQFFKDFKQIIENCYAFNPAGPVREAGHKLEEEFNRRWANLPPLRPAEDSEPESEDDAQSDIEQEKCKLFLHSSLAFATRRSDVNAHGKNPAAKKGRTSSASQTNGNYKAAASPVASSSKQHHKSAAKGGGGGGKKPVPPPAPEEDEYDTMDSPLDMAQKKELSEAIEKLEGDKLEKVISIIQDGVPGIGNNSEEIELEIDALPSAVLQRLYSFVIRPLKAQNKQVNAYKVPKRAGSGNTGRTGAAATGGVKRKSMDEDAESRKIAELEAKAALL</sequence>
<feature type="region of interest" description="Disordered" evidence="3">
    <location>
        <begin position="525"/>
        <end position="555"/>
    </location>
</feature>
<dbReference type="InterPro" id="IPR038336">
    <property type="entry name" value="NET_sf"/>
</dbReference>
<evidence type="ECO:0000313" key="7">
    <source>
        <dbReference type="Proteomes" id="UP000054248"/>
    </source>
</evidence>
<dbReference type="Pfam" id="PF17035">
    <property type="entry name" value="BET"/>
    <property type="match status" value="1"/>
</dbReference>
<keyword evidence="7" id="KW-1185">Reference proteome</keyword>
<feature type="region of interest" description="Disordered" evidence="3">
    <location>
        <begin position="133"/>
        <end position="225"/>
    </location>
</feature>
<feature type="non-terminal residue" evidence="6">
    <location>
        <position position="568"/>
    </location>
</feature>
<dbReference type="GO" id="GO:0000785">
    <property type="term" value="C:chromatin"/>
    <property type="evidence" value="ECO:0007669"/>
    <property type="project" value="TreeGrafter"/>
</dbReference>
<dbReference type="GO" id="GO:0006355">
    <property type="term" value="P:regulation of DNA-templated transcription"/>
    <property type="evidence" value="ECO:0007669"/>
    <property type="project" value="TreeGrafter"/>
</dbReference>
<dbReference type="Proteomes" id="UP000054248">
    <property type="component" value="Unassembled WGS sequence"/>
</dbReference>
<dbReference type="PANTHER" id="PTHR22880">
    <property type="entry name" value="FALZ-RELATED BROMODOMAIN-CONTAINING PROTEINS"/>
    <property type="match status" value="1"/>
</dbReference>
<dbReference type="InterPro" id="IPR036427">
    <property type="entry name" value="Bromodomain-like_sf"/>
</dbReference>
<proteinExistence type="predicted"/>
<dbReference type="InterPro" id="IPR050935">
    <property type="entry name" value="Bromo_chromatin_reader"/>
</dbReference>
<feature type="region of interest" description="Disordered" evidence="3">
    <location>
        <begin position="374"/>
        <end position="444"/>
    </location>
</feature>
<dbReference type="EMBL" id="KN823036">
    <property type="protein sequence ID" value="KIO25740.1"/>
    <property type="molecule type" value="Genomic_DNA"/>
</dbReference>
<feature type="compositionally biased region" description="Low complexity" evidence="3">
    <location>
        <begin position="141"/>
        <end position="152"/>
    </location>
</feature>
<dbReference type="SMART" id="SM00297">
    <property type="entry name" value="BROMO"/>
    <property type="match status" value="2"/>
</dbReference>
<evidence type="ECO:0008006" key="8">
    <source>
        <dbReference type="Google" id="ProtNLM"/>
    </source>
</evidence>
<name>A0A0C3Q7U2_9AGAM</name>
<evidence type="ECO:0000259" key="4">
    <source>
        <dbReference type="PROSITE" id="PS50014"/>
    </source>
</evidence>
<dbReference type="InterPro" id="IPR027353">
    <property type="entry name" value="NET_dom"/>
</dbReference>
<evidence type="ECO:0000256" key="2">
    <source>
        <dbReference type="PROSITE-ProRule" id="PRU00035"/>
    </source>
</evidence>
<dbReference type="SUPFAM" id="SSF47370">
    <property type="entry name" value="Bromodomain"/>
    <property type="match status" value="2"/>
</dbReference>
<accession>A0A0C3Q7U2</accession>
<dbReference type="InterPro" id="IPR001487">
    <property type="entry name" value="Bromodomain"/>
</dbReference>
<dbReference type="GO" id="GO:0006338">
    <property type="term" value="P:chromatin remodeling"/>
    <property type="evidence" value="ECO:0007669"/>
    <property type="project" value="TreeGrafter"/>
</dbReference>
<evidence type="ECO:0000256" key="3">
    <source>
        <dbReference type="SAM" id="MobiDB-lite"/>
    </source>
</evidence>
<feature type="domain" description="Bromo" evidence="4">
    <location>
        <begin position="245"/>
        <end position="318"/>
    </location>
</feature>